<comment type="caution">
    <text evidence="1">The sequence shown here is derived from an EMBL/GenBank/DDBJ whole genome shotgun (WGS) entry which is preliminary data.</text>
</comment>
<proteinExistence type="predicted"/>
<sequence length="332" mass="38258">MAPSLPKELFKIIFDEHEDDLFTLHSCILVNRNWCIVALQYLWARPFTLLLSSQKAGHVQSIENLITTFIECFTDVDSLTHSPQLRKKNNKKFPLDYSFYLEEFRFKEIQVLGWYTKFNSTDIQAMIAHLAVAYCPNLTTLSLTSHSPYRADFHIDEKWTLPCLQNLSLSLILDNSVFSTLSRAAHNLKSLSVKGPGGYNFAEQVPHYGLQNLIQSQHQLKTITVKIVITNMSSLFKLLESQSNSLQSIVLEDCRFYQDDLDIKLIKFHQLASICIKQSWILEGGLKSIIEADLPKLRQLKFENTGIYESDWILLQNKYQDQLVIITSSNFI</sequence>
<accession>A0A9N9FSC2</accession>
<dbReference type="AlphaFoldDB" id="A0A9N9FSC2"/>
<dbReference type="SUPFAM" id="SSF52047">
    <property type="entry name" value="RNI-like"/>
    <property type="match status" value="1"/>
</dbReference>
<dbReference type="EMBL" id="CAJVPJ010000738">
    <property type="protein sequence ID" value="CAG8552906.1"/>
    <property type="molecule type" value="Genomic_DNA"/>
</dbReference>
<protein>
    <submittedName>
        <fullName evidence="1">4859_t:CDS:1</fullName>
    </submittedName>
</protein>
<evidence type="ECO:0000313" key="1">
    <source>
        <dbReference type="EMBL" id="CAG8552906.1"/>
    </source>
</evidence>
<organism evidence="1 2">
    <name type="scientific">Paraglomus occultum</name>
    <dbReference type="NCBI Taxonomy" id="144539"/>
    <lineage>
        <taxon>Eukaryota</taxon>
        <taxon>Fungi</taxon>
        <taxon>Fungi incertae sedis</taxon>
        <taxon>Mucoromycota</taxon>
        <taxon>Glomeromycotina</taxon>
        <taxon>Glomeromycetes</taxon>
        <taxon>Paraglomerales</taxon>
        <taxon>Paraglomeraceae</taxon>
        <taxon>Paraglomus</taxon>
    </lineage>
</organism>
<dbReference type="OrthoDB" id="2349664at2759"/>
<reference evidence="1" key="1">
    <citation type="submission" date="2021-06" db="EMBL/GenBank/DDBJ databases">
        <authorList>
            <person name="Kallberg Y."/>
            <person name="Tangrot J."/>
            <person name="Rosling A."/>
        </authorList>
    </citation>
    <scope>NUCLEOTIDE SEQUENCE</scope>
    <source>
        <strain evidence="1">IA702</strain>
    </source>
</reference>
<keyword evidence="2" id="KW-1185">Reference proteome</keyword>
<name>A0A9N9FSC2_9GLOM</name>
<evidence type="ECO:0000313" key="2">
    <source>
        <dbReference type="Proteomes" id="UP000789572"/>
    </source>
</evidence>
<dbReference type="Gene3D" id="3.80.10.10">
    <property type="entry name" value="Ribonuclease Inhibitor"/>
    <property type="match status" value="1"/>
</dbReference>
<dbReference type="Proteomes" id="UP000789572">
    <property type="component" value="Unassembled WGS sequence"/>
</dbReference>
<gene>
    <name evidence="1" type="ORF">POCULU_LOCUS5113</name>
</gene>
<dbReference type="InterPro" id="IPR032675">
    <property type="entry name" value="LRR_dom_sf"/>
</dbReference>